<evidence type="ECO:0000313" key="3">
    <source>
        <dbReference type="Proteomes" id="UP000265618"/>
    </source>
</evidence>
<gene>
    <name evidence="2" type="ORF">KIPB_003645</name>
</gene>
<feature type="compositionally biased region" description="Acidic residues" evidence="1">
    <location>
        <begin position="267"/>
        <end position="277"/>
    </location>
</feature>
<feature type="region of interest" description="Disordered" evidence="1">
    <location>
        <begin position="1"/>
        <end position="51"/>
    </location>
</feature>
<evidence type="ECO:0000313" key="2">
    <source>
        <dbReference type="EMBL" id="GIQ82493.1"/>
    </source>
</evidence>
<dbReference type="AlphaFoldDB" id="A0A9K3CUD4"/>
<accession>A0A9K3CUD4</accession>
<sequence length="297" mass="32905">MSSEGDPMVNHSEHRRAEILQRARSLKKDSPSMQAQAKPSEPLRPRRPSISGTRCHPVIFANCGSVPSLLDVVANSWTKCRKGRVTPEMLGQTSSKAAPCHDPLSLAQGLPILGLEMYTDDLDEEPIAELSKPEVTDKDQYPGPGSPCLSSRDIMSLIDLSPTTNPIRPSEREREGMRQADREGERQRERERDKAVPSPPFLDALEPEKKGHYIPAVVDRRRSVTSLRDPLFLRVFGSEDRPKPKASDDPWYTLLQGGDTVYGSLFDDLEGEGEGEGETSIKGERERQPLAEAAGIK</sequence>
<feature type="region of interest" description="Disordered" evidence="1">
    <location>
        <begin position="133"/>
        <end position="208"/>
    </location>
</feature>
<comment type="caution">
    <text evidence="2">The sequence shown here is derived from an EMBL/GenBank/DDBJ whole genome shotgun (WGS) entry which is preliminary data.</text>
</comment>
<protein>
    <submittedName>
        <fullName evidence="2">Uncharacterized protein</fullName>
    </submittedName>
</protein>
<reference evidence="2 3" key="1">
    <citation type="journal article" date="2018" name="PLoS ONE">
        <title>The draft genome of Kipferlia bialata reveals reductive genome evolution in fornicate parasites.</title>
        <authorList>
            <person name="Tanifuji G."/>
            <person name="Takabayashi S."/>
            <person name="Kume K."/>
            <person name="Takagi M."/>
            <person name="Nakayama T."/>
            <person name="Kamikawa R."/>
            <person name="Inagaki Y."/>
            <person name="Hashimoto T."/>
        </authorList>
    </citation>
    <scope>NUCLEOTIDE SEQUENCE [LARGE SCALE GENOMIC DNA]</scope>
    <source>
        <strain evidence="2">NY0173</strain>
    </source>
</reference>
<feature type="compositionally biased region" description="Basic and acidic residues" evidence="1">
    <location>
        <begin position="169"/>
        <end position="195"/>
    </location>
</feature>
<organism evidence="2 3">
    <name type="scientific">Kipferlia bialata</name>
    <dbReference type="NCBI Taxonomy" id="797122"/>
    <lineage>
        <taxon>Eukaryota</taxon>
        <taxon>Metamonada</taxon>
        <taxon>Carpediemonas-like organisms</taxon>
        <taxon>Kipferlia</taxon>
    </lineage>
</organism>
<keyword evidence="3" id="KW-1185">Reference proteome</keyword>
<evidence type="ECO:0000256" key="1">
    <source>
        <dbReference type="SAM" id="MobiDB-lite"/>
    </source>
</evidence>
<proteinExistence type="predicted"/>
<feature type="region of interest" description="Disordered" evidence="1">
    <location>
        <begin position="264"/>
        <end position="297"/>
    </location>
</feature>
<name>A0A9K3CUD4_9EUKA</name>
<dbReference type="EMBL" id="BDIP01000714">
    <property type="protein sequence ID" value="GIQ82493.1"/>
    <property type="molecule type" value="Genomic_DNA"/>
</dbReference>
<dbReference type="Proteomes" id="UP000265618">
    <property type="component" value="Unassembled WGS sequence"/>
</dbReference>
<feature type="compositionally biased region" description="Basic and acidic residues" evidence="1">
    <location>
        <begin position="279"/>
        <end position="289"/>
    </location>
</feature>
<feature type="compositionally biased region" description="Basic and acidic residues" evidence="1">
    <location>
        <begin position="11"/>
        <end position="30"/>
    </location>
</feature>